<sequence>MVHSQEWILRCLGNKSRVEKSFTTDDVETIYEELNNTGRYIATVSWTPFDIQLSNWTGYGIIYAIIDFTSDNAAKTYCQELDKDATNITITNSSYGMMNDSYLVLYITSLPYPVQMFYDFPILCEVPTPCVGESAQRRPTFTGGDKKSVTNMAAAISSTC</sequence>
<comment type="caution">
    <text evidence="1">The sequence shown here is derived from an EMBL/GenBank/DDBJ whole genome shotgun (WGS) entry which is preliminary data.</text>
</comment>
<evidence type="ECO:0000313" key="1">
    <source>
        <dbReference type="EMBL" id="CAH3037693.1"/>
    </source>
</evidence>
<gene>
    <name evidence="1" type="ORF">PMEA_00021302</name>
</gene>
<reference evidence="1 2" key="1">
    <citation type="submission" date="2022-05" db="EMBL/GenBank/DDBJ databases">
        <authorList>
            <consortium name="Genoscope - CEA"/>
            <person name="William W."/>
        </authorList>
    </citation>
    <scope>NUCLEOTIDE SEQUENCE [LARGE SCALE GENOMIC DNA]</scope>
</reference>
<name>A0AAU9VY97_9CNID</name>
<dbReference type="EMBL" id="CALNXJ010000004">
    <property type="protein sequence ID" value="CAH3037693.1"/>
    <property type="molecule type" value="Genomic_DNA"/>
</dbReference>
<evidence type="ECO:0000313" key="2">
    <source>
        <dbReference type="Proteomes" id="UP001159428"/>
    </source>
</evidence>
<feature type="non-terminal residue" evidence="1">
    <location>
        <position position="160"/>
    </location>
</feature>
<organism evidence="1 2">
    <name type="scientific">Pocillopora meandrina</name>
    <dbReference type="NCBI Taxonomy" id="46732"/>
    <lineage>
        <taxon>Eukaryota</taxon>
        <taxon>Metazoa</taxon>
        <taxon>Cnidaria</taxon>
        <taxon>Anthozoa</taxon>
        <taxon>Hexacorallia</taxon>
        <taxon>Scleractinia</taxon>
        <taxon>Astrocoeniina</taxon>
        <taxon>Pocilloporidae</taxon>
        <taxon>Pocillopora</taxon>
    </lineage>
</organism>
<dbReference type="Proteomes" id="UP001159428">
    <property type="component" value="Unassembled WGS sequence"/>
</dbReference>
<keyword evidence="2" id="KW-1185">Reference proteome</keyword>
<proteinExistence type="predicted"/>
<accession>A0AAU9VY97</accession>
<protein>
    <submittedName>
        <fullName evidence="1">Uncharacterized protein</fullName>
    </submittedName>
</protein>
<dbReference type="AlphaFoldDB" id="A0AAU9VY97"/>